<dbReference type="InterPro" id="IPR011701">
    <property type="entry name" value="MFS"/>
</dbReference>
<dbReference type="SUPFAM" id="SSF103473">
    <property type="entry name" value="MFS general substrate transporter"/>
    <property type="match status" value="1"/>
</dbReference>
<evidence type="ECO:0000256" key="6">
    <source>
        <dbReference type="ARBA" id="ARBA00023136"/>
    </source>
</evidence>
<dbReference type="NCBIfam" id="TIGR00711">
    <property type="entry name" value="efflux_EmrB"/>
    <property type="match status" value="1"/>
</dbReference>
<evidence type="ECO:0000256" key="1">
    <source>
        <dbReference type="ARBA" id="ARBA00004651"/>
    </source>
</evidence>
<keyword evidence="2" id="KW-0813">Transport</keyword>
<feature type="transmembrane region" description="Helical" evidence="7">
    <location>
        <begin position="109"/>
        <end position="127"/>
    </location>
</feature>
<evidence type="ECO:0000313" key="9">
    <source>
        <dbReference type="EMBL" id="TCS83081.1"/>
    </source>
</evidence>
<dbReference type="Gene3D" id="1.20.1720.10">
    <property type="entry name" value="Multidrug resistance protein D"/>
    <property type="match status" value="1"/>
</dbReference>
<evidence type="ECO:0000256" key="4">
    <source>
        <dbReference type="ARBA" id="ARBA00022692"/>
    </source>
</evidence>
<dbReference type="Proteomes" id="UP000295788">
    <property type="component" value="Unassembled WGS sequence"/>
</dbReference>
<proteinExistence type="predicted"/>
<feature type="transmembrane region" description="Helical" evidence="7">
    <location>
        <begin position="360"/>
        <end position="380"/>
    </location>
</feature>
<dbReference type="PANTHER" id="PTHR23501:SF197">
    <property type="entry name" value="COMD"/>
    <property type="match status" value="1"/>
</dbReference>
<dbReference type="GO" id="GO:0022857">
    <property type="term" value="F:transmembrane transporter activity"/>
    <property type="evidence" value="ECO:0007669"/>
    <property type="project" value="InterPro"/>
</dbReference>
<feature type="transmembrane region" description="Helical" evidence="7">
    <location>
        <begin position="77"/>
        <end position="103"/>
    </location>
</feature>
<feature type="transmembrane region" description="Helical" evidence="7">
    <location>
        <begin position="230"/>
        <end position="247"/>
    </location>
</feature>
<dbReference type="RefSeq" id="WP_132767970.1">
    <property type="nucleotide sequence ID" value="NZ_SMAB01000006.1"/>
</dbReference>
<dbReference type="EMBL" id="SMAB01000006">
    <property type="protein sequence ID" value="TCS83081.1"/>
    <property type="molecule type" value="Genomic_DNA"/>
</dbReference>
<evidence type="ECO:0000256" key="7">
    <source>
        <dbReference type="SAM" id="Phobius"/>
    </source>
</evidence>
<dbReference type="AlphaFoldDB" id="A0A4V6NZ00"/>
<evidence type="ECO:0000256" key="3">
    <source>
        <dbReference type="ARBA" id="ARBA00022475"/>
    </source>
</evidence>
<reference evidence="9 10" key="1">
    <citation type="submission" date="2019-03" db="EMBL/GenBank/DDBJ databases">
        <title>Genomic Encyclopedia of Type Strains, Phase IV (KMG-IV): sequencing the most valuable type-strain genomes for metagenomic binning, comparative biology and taxonomic classification.</title>
        <authorList>
            <person name="Goeker M."/>
        </authorList>
    </citation>
    <scope>NUCLEOTIDE SEQUENCE [LARGE SCALE GENOMIC DNA]</scope>
    <source>
        <strain evidence="9 10">DSM 23802</strain>
    </source>
</reference>
<dbReference type="PROSITE" id="PS00216">
    <property type="entry name" value="SUGAR_TRANSPORT_1"/>
    <property type="match status" value="1"/>
</dbReference>
<dbReference type="PRINTS" id="PR01036">
    <property type="entry name" value="TCRTETB"/>
</dbReference>
<keyword evidence="4 7" id="KW-0812">Transmembrane</keyword>
<keyword evidence="6 7" id="KW-0472">Membrane</keyword>
<feature type="transmembrane region" description="Helical" evidence="7">
    <location>
        <begin position="46"/>
        <end position="65"/>
    </location>
</feature>
<sequence length="534" mass="58529">MEHLENRKKITIMLTILVAMLFSSLSQTIVDTALPRIVADLGGMDYYTWIYTIYMLSTSIMVILVGKLSDIYGRKVFLLSGIAVFMLGAFLSGTSTSMIQLIIYRGIQGLGGGTIMSASMTTVADLFSPAERGKWQGVMGGVFGLSSVIGPTLGGYVVDHWAWHWIFWIFLPLGLVALVFIYILYPKHEKHGEKEKVDYLGALFLVITLIPLLLGFTWAGTKYDWGSTQIFSLFSIATVGLILFLFAESKVANPILPLQLFKNSIFSISNLMGFLIGMGMFGSIMFIPLFVQGVIGSSATQSGVVLMPMTLSLVVASAISGQITSRTGKYKYLAVIGTTIVAFGMYLLSRMDIHTTNSTVTLNMIVLGSGMGIVMPLFVLTVQNAVDKKLLGVATSAVQLFRQIGGTVGVSVMGTIMNHSMNNHLAKEITSEAKSVLSKMGFDHINNPQVLFDPKQVEQIKAMIPPQAKQIFDQVLVAIRDSLAVGIKDVFFYGFLLMAANIVIVFFLKEIPLRKSTKENEQHPSLDSERLELN</sequence>
<dbReference type="Gene3D" id="1.20.1250.20">
    <property type="entry name" value="MFS general substrate transporter like domains"/>
    <property type="match status" value="1"/>
</dbReference>
<comment type="subcellular location">
    <subcellularLocation>
        <location evidence="1">Cell membrane</location>
        <topology evidence="1">Multi-pass membrane protein</topology>
    </subcellularLocation>
</comment>
<name>A0A4V6NZ00_9BACI</name>
<feature type="transmembrane region" description="Helical" evidence="7">
    <location>
        <begin position="12"/>
        <end position="34"/>
    </location>
</feature>
<organism evidence="9 10">
    <name type="scientific">Tepidibacillus fermentans</name>
    <dbReference type="NCBI Taxonomy" id="1281767"/>
    <lineage>
        <taxon>Bacteria</taxon>
        <taxon>Bacillati</taxon>
        <taxon>Bacillota</taxon>
        <taxon>Bacilli</taxon>
        <taxon>Bacillales</taxon>
        <taxon>Bacillaceae</taxon>
        <taxon>Tepidibacillus</taxon>
    </lineage>
</organism>
<feature type="transmembrane region" description="Helical" evidence="7">
    <location>
        <begin position="139"/>
        <end position="158"/>
    </location>
</feature>
<protein>
    <submittedName>
        <fullName evidence="9">EmrB/QacA subfamily drug resistance transporter</fullName>
    </submittedName>
</protein>
<evidence type="ECO:0000313" key="10">
    <source>
        <dbReference type="Proteomes" id="UP000295788"/>
    </source>
</evidence>
<feature type="transmembrane region" description="Helical" evidence="7">
    <location>
        <begin position="330"/>
        <end position="348"/>
    </location>
</feature>
<keyword evidence="5 7" id="KW-1133">Transmembrane helix</keyword>
<feature type="transmembrane region" description="Helical" evidence="7">
    <location>
        <begin position="490"/>
        <end position="508"/>
    </location>
</feature>
<gene>
    <name evidence="9" type="ORF">EDD72_1067</name>
</gene>
<feature type="transmembrane region" description="Helical" evidence="7">
    <location>
        <begin position="164"/>
        <end position="185"/>
    </location>
</feature>
<dbReference type="InterPro" id="IPR036259">
    <property type="entry name" value="MFS_trans_sf"/>
</dbReference>
<dbReference type="Pfam" id="PF07690">
    <property type="entry name" value="MFS_1"/>
    <property type="match status" value="1"/>
</dbReference>
<dbReference type="InterPro" id="IPR020846">
    <property type="entry name" value="MFS_dom"/>
</dbReference>
<evidence type="ECO:0000256" key="2">
    <source>
        <dbReference type="ARBA" id="ARBA00022448"/>
    </source>
</evidence>
<dbReference type="FunFam" id="1.20.1720.10:FF:000004">
    <property type="entry name" value="EmrB/QacA family drug resistance transporter"/>
    <property type="match status" value="1"/>
</dbReference>
<dbReference type="PANTHER" id="PTHR23501">
    <property type="entry name" value="MAJOR FACILITATOR SUPERFAMILY"/>
    <property type="match status" value="1"/>
</dbReference>
<feature type="transmembrane region" description="Helical" evidence="7">
    <location>
        <begin position="197"/>
        <end position="218"/>
    </location>
</feature>
<dbReference type="InterPro" id="IPR005829">
    <property type="entry name" value="Sugar_transporter_CS"/>
</dbReference>
<dbReference type="CDD" id="cd17502">
    <property type="entry name" value="MFS_Azr1_MDR_like"/>
    <property type="match status" value="1"/>
</dbReference>
<keyword evidence="10" id="KW-1185">Reference proteome</keyword>
<evidence type="ECO:0000256" key="5">
    <source>
        <dbReference type="ARBA" id="ARBA00022989"/>
    </source>
</evidence>
<keyword evidence="3" id="KW-1003">Cell membrane</keyword>
<feature type="domain" description="Major facilitator superfamily (MFS) profile" evidence="8">
    <location>
        <begin position="12"/>
        <end position="512"/>
    </location>
</feature>
<feature type="transmembrane region" description="Helical" evidence="7">
    <location>
        <begin position="400"/>
        <end position="417"/>
    </location>
</feature>
<dbReference type="GO" id="GO:0005886">
    <property type="term" value="C:plasma membrane"/>
    <property type="evidence" value="ECO:0007669"/>
    <property type="project" value="UniProtKB-SubCell"/>
</dbReference>
<dbReference type="OrthoDB" id="9807274at2"/>
<dbReference type="PROSITE" id="PS50850">
    <property type="entry name" value="MFS"/>
    <property type="match status" value="1"/>
</dbReference>
<accession>A0A4V6NZ00</accession>
<feature type="transmembrane region" description="Helical" evidence="7">
    <location>
        <begin position="303"/>
        <end position="323"/>
    </location>
</feature>
<evidence type="ECO:0000259" key="8">
    <source>
        <dbReference type="PROSITE" id="PS50850"/>
    </source>
</evidence>
<dbReference type="InterPro" id="IPR004638">
    <property type="entry name" value="EmrB-like"/>
</dbReference>
<feature type="transmembrane region" description="Helical" evidence="7">
    <location>
        <begin position="268"/>
        <end position="291"/>
    </location>
</feature>
<comment type="caution">
    <text evidence="9">The sequence shown here is derived from an EMBL/GenBank/DDBJ whole genome shotgun (WGS) entry which is preliminary data.</text>
</comment>